<accession>A0ABS8K6A9</accession>
<dbReference type="Proteomes" id="UP001431019">
    <property type="component" value="Unassembled WGS sequence"/>
</dbReference>
<name>A0ABS8K6A9_9BURK</name>
<sequence>MFSLLQSFPDDYRDLPNIRKVYASSTFPGAFDAARDAPLPDDQRVRIGLHRMLVFHYYWLLSYMQDKPGGESVKRDIRFAEKKVCDLLKISPETAQKMSKFETGYRSQFHEEDAYACAEVVQAYWKNASDPLVRNPGTCTAQYAEALRTVRARN</sequence>
<organism evidence="1 2">
    <name type="scientific">Paraburkholderia sejongensis</name>
    <dbReference type="NCBI Taxonomy" id="2886946"/>
    <lineage>
        <taxon>Bacteria</taxon>
        <taxon>Pseudomonadati</taxon>
        <taxon>Pseudomonadota</taxon>
        <taxon>Betaproteobacteria</taxon>
        <taxon>Burkholderiales</taxon>
        <taxon>Burkholderiaceae</taxon>
        <taxon>Paraburkholderia</taxon>
    </lineage>
</organism>
<proteinExistence type="predicted"/>
<comment type="caution">
    <text evidence="1">The sequence shown here is derived from an EMBL/GenBank/DDBJ whole genome shotgun (WGS) entry which is preliminary data.</text>
</comment>
<protein>
    <submittedName>
        <fullName evidence="1">Uncharacterized protein</fullName>
    </submittedName>
</protein>
<reference evidence="1 2" key="1">
    <citation type="submission" date="2021-11" db="EMBL/GenBank/DDBJ databases">
        <authorList>
            <person name="Oh E.-T."/>
            <person name="Kim S.-B."/>
        </authorList>
    </citation>
    <scope>NUCLEOTIDE SEQUENCE [LARGE SCALE GENOMIC DNA]</scope>
    <source>
        <strain evidence="1 2">MMS20-SJTR3</strain>
    </source>
</reference>
<gene>
    <name evidence="1" type="ORF">LJ656_34800</name>
</gene>
<dbReference type="RefSeq" id="WP_230513953.1">
    <property type="nucleotide sequence ID" value="NZ_JAJITD010000048.1"/>
</dbReference>
<evidence type="ECO:0000313" key="2">
    <source>
        <dbReference type="Proteomes" id="UP001431019"/>
    </source>
</evidence>
<dbReference type="EMBL" id="JAJITD010000048">
    <property type="protein sequence ID" value="MCC8397702.1"/>
    <property type="molecule type" value="Genomic_DNA"/>
</dbReference>
<keyword evidence="2" id="KW-1185">Reference proteome</keyword>
<evidence type="ECO:0000313" key="1">
    <source>
        <dbReference type="EMBL" id="MCC8397702.1"/>
    </source>
</evidence>